<dbReference type="InterPro" id="IPR013320">
    <property type="entry name" value="ConA-like_dom_sf"/>
</dbReference>
<sequence length="399" mass="43606">MKNIASKVLALGIAAVAFTACDDAKNDVIDNMVYISEAATSPASEVVVGKVGEKSKANINVRMAQKATTDTKVQLALDPAVLEAFNKRNDTEYAVIPTEHVSFPAEVIIPAGSSMAEVEVEITSFAGEAGVDYAAPLRLTGAEGLQVSQGSGTFVITLGKTLTQKAPKFFYDNAMTMDWDGTETLSNLTLEWWARVENRYGNGGFSVNNQALFAFQANHELYVRFGDIVYADANGRNLYNFLQIKTMGIDANYDSGNPNEKPLKWGEWIHFAHTFDGATGEVILYVNGVEVNRNNGGADKKFEITGLTMCGSGSQYFRDYIEIAQVRLWRTTRSAAQIAKFMKKEVKYTDPNLVFYLPMNEGEGSVLNDVTGNGHNVTIGSADNGGNNQAYGWTEYTFE</sequence>
<dbReference type="RefSeq" id="WP_068959926.1">
    <property type="nucleotide sequence ID" value="NZ_CAJTAP010000011.1"/>
</dbReference>
<accession>A0A1Z2XEX3</accession>
<dbReference type="GeneID" id="65535497"/>
<keyword evidence="1" id="KW-0732">Signal</keyword>
<reference evidence="4 6" key="3">
    <citation type="submission" date="2019-04" db="EMBL/GenBank/DDBJ databases">
        <title>Microbes associate with the intestines of laboratory mice.</title>
        <authorList>
            <person name="Navarre W."/>
            <person name="Wong E."/>
            <person name="Huang K."/>
            <person name="Tropini C."/>
            <person name="Ng K."/>
            <person name="Yu B."/>
        </authorList>
    </citation>
    <scope>NUCLEOTIDE SEQUENCE [LARGE SCALE GENOMIC DNA]</scope>
    <source>
        <strain evidence="4 6">NM06_A21</strain>
    </source>
</reference>
<dbReference type="SUPFAM" id="SSF49899">
    <property type="entry name" value="Concanavalin A-like lectins/glucanases"/>
    <property type="match status" value="1"/>
</dbReference>
<evidence type="ECO:0000313" key="3">
    <source>
        <dbReference type="EMBL" id="ANU62529.1"/>
    </source>
</evidence>
<dbReference type="PROSITE" id="PS51257">
    <property type="entry name" value="PROKAR_LIPOPROTEIN"/>
    <property type="match status" value="1"/>
</dbReference>
<dbReference type="STRING" id="1796646.A4V02_01430"/>
<dbReference type="EMBL" id="SRYD01000053">
    <property type="protein sequence ID" value="TGY71115.1"/>
    <property type="molecule type" value="Genomic_DNA"/>
</dbReference>
<feature type="domain" description="BT-3987-like N-terminal" evidence="2">
    <location>
        <begin position="30"/>
        <end position="144"/>
    </location>
</feature>
<dbReference type="Proteomes" id="UP000186351">
    <property type="component" value="Chromosome"/>
</dbReference>
<feature type="chain" id="PRO_5008529202" evidence="1">
    <location>
        <begin position="20"/>
        <end position="399"/>
    </location>
</feature>
<dbReference type="OrthoDB" id="2582440at2"/>
<dbReference type="Proteomes" id="UP000306630">
    <property type="component" value="Unassembled WGS sequence"/>
</dbReference>
<evidence type="ECO:0000313" key="6">
    <source>
        <dbReference type="Proteomes" id="UP000306630"/>
    </source>
</evidence>
<feature type="signal peptide" evidence="1">
    <location>
        <begin position="1"/>
        <end position="19"/>
    </location>
</feature>
<accession>A0A1B1S6V9</accession>
<dbReference type="Gene3D" id="2.60.40.1740">
    <property type="entry name" value="hypothetical protein (bacova_03559)"/>
    <property type="match status" value="1"/>
</dbReference>
<dbReference type="Pfam" id="PF13385">
    <property type="entry name" value="Laminin_G_3"/>
    <property type="match status" value="1"/>
</dbReference>
<dbReference type="Pfam" id="PF08522">
    <property type="entry name" value="BT_3987-like_N"/>
    <property type="match status" value="1"/>
</dbReference>
<name>A0A1B1S6V9_9BACT</name>
<dbReference type="Gene3D" id="2.60.120.200">
    <property type="match status" value="1"/>
</dbReference>
<evidence type="ECO:0000313" key="4">
    <source>
        <dbReference type="EMBL" id="TGY71115.1"/>
    </source>
</evidence>
<dbReference type="EMBL" id="CP015402">
    <property type="protein sequence ID" value="ANU62529.1"/>
    <property type="molecule type" value="Genomic_DNA"/>
</dbReference>
<gene>
    <name evidence="3" type="ORF">A4V02_01430</name>
    <name evidence="4" type="ORF">E5333_11925</name>
</gene>
<protein>
    <submittedName>
        <fullName evidence="4">DUF1735 domain-containing protein</fullName>
    </submittedName>
</protein>
<dbReference type="GO" id="GO:0005975">
    <property type="term" value="P:carbohydrate metabolic process"/>
    <property type="evidence" value="ECO:0007669"/>
    <property type="project" value="UniProtKB-ARBA"/>
</dbReference>
<dbReference type="GO" id="GO:0004553">
    <property type="term" value="F:hydrolase activity, hydrolyzing O-glycosyl compounds"/>
    <property type="evidence" value="ECO:0007669"/>
    <property type="project" value="UniProtKB-ARBA"/>
</dbReference>
<keyword evidence="5" id="KW-1185">Reference proteome</keyword>
<proteinExistence type="predicted"/>
<reference evidence="3" key="2">
    <citation type="submission" date="2017-04" db="EMBL/GenBank/DDBJ databases">
        <title>Complete Genome Sequences of Twelve Strains of a Stable Defined Moderately Diverse Mouse Microbiota 2 (sDMDMm2).</title>
        <authorList>
            <person name="Uchimura Y."/>
            <person name="Wyss M."/>
            <person name="Brugiroux S."/>
            <person name="Limenitakis J.P."/>
            <person name="Stecher B."/>
            <person name="McCoy K.D."/>
            <person name="Macpherson A.J."/>
        </authorList>
    </citation>
    <scope>NUCLEOTIDE SEQUENCE</scope>
    <source>
        <strain evidence="3">YL27</strain>
    </source>
</reference>
<dbReference type="KEGG" id="pary:A4V02_01430"/>
<organism evidence="3 5">
    <name type="scientific">Muribaculum intestinale</name>
    <dbReference type="NCBI Taxonomy" id="1796646"/>
    <lineage>
        <taxon>Bacteria</taxon>
        <taxon>Pseudomonadati</taxon>
        <taxon>Bacteroidota</taxon>
        <taxon>Bacteroidia</taxon>
        <taxon>Bacteroidales</taxon>
        <taxon>Muribaculaceae</taxon>
        <taxon>Muribaculum</taxon>
    </lineage>
</organism>
<evidence type="ECO:0000259" key="2">
    <source>
        <dbReference type="Pfam" id="PF08522"/>
    </source>
</evidence>
<evidence type="ECO:0000256" key="1">
    <source>
        <dbReference type="SAM" id="SignalP"/>
    </source>
</evidence>
<dbReference type="InterPro" id="IPR013728">
    <property type="entry name" value="BT_3987-like_N"/>
</dbReference>
<dbReference type="AlphaFoldDB" id="A0A1B1S6V9"/>
<evidence type="ECO:0000313" key="5">
    <source>
        <dbReference type="Proteomes" id="UP000186351"/>
    </source>
</evidence>
<reference evidence="5" key="1">
    <citation type="submission" date="2016-04" db="EMBL/GenBank/DDBJ databases">
        <title>Complete Genome Sequences of Twelve Strains of a Stable Defined Moderately Diverse Mouse Microbiota 2 (sDMDMm2).</title>
        <authorList>
            <person name="Uchimura Y."/>
            <person name="Wyss M."/>
            <person name="Brugiroux S."/>
            <person name="Limenitakis J.P."/>
            <person name="Stecher B."/>
            <person name="McCoy K.D."/>
            <person name="Macpherson A.J."/>
        </authorList>
    </citation>
    <scope>NUCLEOTIDE SEQUENCE [LARGE SCALE GENOMIC DNA]</scope>
    <source>
        <strain evidence="5">YL27</strain>
    </source>
</reference>